<dbReference type="EMBL" id="CP124616">
    <property type="protein sequence ID" value="WGW02315.1"/>
    <property type="molecule type" value="Genomic_DNA"/>
</dbReference>
<reference evidence="1 2" key="1">
    <citation type="submission" date="2023-05" db="EMBL/GenBank/DDBJ databases">
        <title>YMD87, complete Genome.</title>
        <authorList>
            <person name="Zhang J."/>
            <person name="Xu X."/>
        </authorList>
    </citation>
    <scope>NUCLEOTIDE SEQUENCE [LARGE SCALE GENOMIC DNA]</scope>
    <source>
        <strain evidence="1 2">YMD87</strain>
    </source>
</reference>
<proteinExistence type="predicted"/>
<dbReference type="RefSeq" id="WP_282298949.1">
    <property type="nucleotide sequence ID" value="NZ_CP124616.1"/>
</dbReference>
<dbReference type="Proteomes" id="UP001241605">
    <property type="component" value="Chromosome"/>
</dbReference>
<keyword evidence="2" id="KW-1185">Reference proteome</keyword>
<organism evidence="1 2">
    <name type="scientific">Tropicibacter oceani</name>
    <dbReference type="NCBI Taxonomy" id="3058420"/>
    <lineage>
        <taxon>Bacteria</taxon>
        <taxon>Pseudomonadati</taxon>
        <taxon>Pseudomonadota</taxon>
        <taxon>Alphaproteobacteria</taxon>
        <taxon>Rhodobacterales</taxon>
        <taxon>Roseobacteraceae</taxon>
        <taxon>Tropicibacter</taxon>
    </lineage>
</organism>
<gene>
    <name evidence="1" type="ORF">QF118_10145</name>
</gene>
<evidence type="ECO:0000313" key="2">
    <source>
        <dbReference type="Proteomes" id="UP001241605"/>
    </source>
</evidence>
<evidence type="ECO:0008006" key="3">
    <source>
        <dbReference type="Google" id="ProtNLM"/>
    </source>
</evidence>
<name>A0ABY8QCG6_9RHOB</name>
<accession>A0ABY8QCG6</accession>
<sequence>MGHASLSTKIDSYFLSIGLGFNPAALRKARLREIILLETASDAELADMGLDRDGILPHVFRDLLA</sequence>
<protein>
    <recommendedName>
        <fullName evidence="3">DUF1127 domain-containing protein</fullName>
    </recommendedName>
</protein>
<evidence type="ECO:0000313" key="1">
    <source>
        <dbReference type="EMBL" id="WGW02315.1"/>
    </source>
</evidence>